<comment type="caution">
    <text evidence="1">The sequence shown here is derived from an EMBL/GenBank/DDBJ whole genome shotgun (WGS) entry which is preliminary data.</text>
</comment>
<sequence>MQVIAKIFVALSLCLLLCSPSQEGPPLGYTLSRRSFRSQKSEYSGQFLTPLIEKKAVKSARDASFAKMFKMRANATAYSGFITVDKEHQSNMYFIYMQAQINPERAPLMIYLQGGPGKSGTFGQFLEVGPLGVNSDGILYRRPHTVQKMFNVIFLDQPAGSGFSFTKSPLGYARSIEDCVAGVREFLRQFLLLFPENRNRELYLAGESYGARGAVALAHSLMTNPEPGLPLKVSGVIAGSPVFGRALDHLDSADTLYHFGMLDANGRDMFAHAMHRIRQLWTTNRAMALHLLSNTVFQLHATASLFSNLTGYSDHGSLLYYQRLPEVVHYYRYMQKPLFKKSLHLCSQATVNSARLVVMLYLADDYTVDHREKVEYLLDATKMLVFSGQLDTVIPAVKQEKYLLSLNWTGAASLRKAARRPLYVSGPGSRLVGYAKTTKSLTYVAVARSGHQVLLDASEAVYYMIERFVNGIDIVNSRRKIDADKKPLLLWLQGGPGKSALHGQFLENGPLGIDAGGTLYRRRHSLLNKFNIIYLDQPAGSGYSFDRKSEYPSTLEQASTHGIKFLRRFLRIYSEYKGRDFFIAGESYGARSAIGLAQRMLAQPQKVSLSLKGVMLGVGFVFPLLDIINSTDYLYCSGLLDEQGRTRFAQQFDKMEYLVKARKFKEAAGFLSQTVLNMHPVETKSLFEKLTGFQHHGSIVKPLRAREFDKYVEYANSEHFKKLIHVDSARTLDSARSQVTMKLAVGDFFVDKTPTLVDVLDNVRVLFYTAQLDAVFPATNMERSFAKLQWRGAEMFKKALRKPWYKTGSTYKVPVGYEKMAGAVMYNSVLFGGHHVSFDQSEAVSDLYDRFLKFTAMPAPPEPGKKCGTSKQPC</sequence>
<proteinExistence type="predicted"/>
<name>A0ACB8DPJ6_DERSI</name>
<dbReference type="EMBL" id="CM023479">
    <property type="protein sequence ID" value="KAH7974124.1"/>
    <property type="molecule type" value="Genomic_DNA"/>
</dbReference>
<protein>
    <submittedName>
        <fullName evidence="1">Uncharacterized protein</fullName>
    </submittedName>
</protein>
<evidence type="ECO:0000313" key="2">
    <source>
        <dbReference type="Proteomes" id="UP000821865"/>
    </source>
</evidence>
<gene>
    <name evidence="1" type="ORF">HPB49_010259</name>
</gene>
<reference evidence="1" key="1">
    <citation type="submission" date="2020-05" db="EMBL/GenBank/DDBJ databases">
        <title>Large-scale comparative analyses of tick genomes elucidate their genetic diversity and vector capacities.</title>
        <authorList>
            <person name="Jia N."/>
            <person name="Wang J."/>
            <person name="Shi W."/>
            <person name="Du L."/>
            <person name="Sun Y."/>
            <person name="Zhan W."/>
            <person name="Jiang J."/>
            <person name="Wang Q."/>
            <person name="Zhang B."/>
            <person name="Ji P."/>
            <person name="Sakyi L.B."/>
            <person name="Cui X."/>
            <person name="Yuan T."/>
            <person name="Jiang B."/>
            <person name="Yang W."/>
            <person name="Lam T.T.-Y."/>
            <person name="Chang Q."/>
            <person name="Ding S."/>
            <person name="Wang X."/>
            <person name="Zhu J."/>
            <person name="Ruan X."/>
            <person name="Zhao L."/>
            <person name="Wei J."/>
            <person name="Que T."/>
            <person name="Du C."/>
            <person name="Cheng J."/>
            <person name="Dai P."/>
            <person name="Han X."/>
            <person name="Huang E."/>
            <person name="Gao Y."/>
            <person name="Liu J."/>
            <person name="Shao H."/>
            <person name="Ye R."/>
            <person name="Li L."/>
            <person name="Wei W."/>
            <person name="Wang X."/>
            <person name="Wang C."/>
            <person name="Yang T."/>
            <person name="Huo Q."/>
            <person name="Li W."/>
            <person name="Guo W."/>
            <person name="Chen H."/>
            <person name="Zhou L."/>
            <person name="Ni X."/>
            <person name="Tian J."/>
            <person name="Zhou Y."/>
            <person name="Sheng Y."/>
            <person name="Liu T."/>
            <person name="Pan Y."/>
            <person name="Xia L."/>
            <person name="Li J."/>
            <person name="Zhao F."/>
            <person name="Cao W."/>
        </authorList>
    </citation>
    <scope>NUCLEOTIDE SEQUENCE</scope>
    <source>
        <strain evidence="1">Dsil-2018</strain>
    </source>
</reference>
<organism evidence="1 2">
    <name type="scientific">Dermacentor silvarum</name>
    <name type="common">Tick</name>
    <dbReference type="NCBI Taxonomy" id="543639"/>
    <lineage>
        <taxon>Eukaryota</taxon>
        <taxon>Metazoa</taxon>
        <taxon>Ecdysozoa</taxon>
        <taxon>Arthropoda</taxon>
        <taxon>Chelicerata</taxon>
        <taxon>Arachnida</taxon>
        <taxon>Acari</taxon>
        <taxon>Parasitiformes</taxon>
        <taxon>Ixodida</taxon>
        <taxon>Ixodoidea</taxon>
        <taxon>Ixodidae</taxon>
        <taxon>Rhipicephalinae</taxon>
        <taxon>Dermacentor</taxon>
    </lineage>
</organism>
<accession>A0ACB8DPJ6</accession>
<evidence type="ECO:0000313" key="1">
    <source>
        <dbReference type="EMBL" id="KAH7974124.1"/>
    </source>
</evidence>
<keyword evidence="2" id="KW-1185">Reference proteome</keyword>
<dbReference type="Proteomes" id="UP000821865">
    <property type="component" value="Chromosome 10"/>
</dbReference>